<dbReference type="SMART" id="SM00014">
    <property type="entry name" value="acidPPc"/>
    <property type="match status" value="1"/>
</dbReference>
<name>A0A2Z2MLK3_9EURY</name>
<dbReference type="InterPro" id="IPR000326">
    <property type="entry name" value="PAP2/HPO"/>
</dbReference>
<keyword evidence="1" id="KW-0812">Transmembrane</keyword>
<dbReference type="GeneID" id="33318257"/>
<feature type="transmembrane region" description="Helical" evidence="1">
    <location>
        <begin position="236"/>
        <end position="255"/>
    </location>
</feature>
<evidence type="ECO:0000313" key="3">
    <source>
        <dbReference type="EMBL" id="ASJ09252.1"/>
    </source>
</evidence>
<feature type="transmembrane region" description="Helical" evidence="1">
    <location>
        <begin position="182"/>
        <end position="200"/>
    </location>
</feature>
<keyword evidence="1" id="KW-0472">Membrane</keyword>
<evidence type="ECO:0000256" key="1">
    <source>
        <dbReference type="SAM" id="Phobius"/>
    </source>
</evidence>
<gene>
    <name evidence="3" type="ORF">A3L11_08435</name>
</gene>
<keyword evidence="1" id="KW-1133">Transmembrane helix</keyword>
<feature type="transmembrane region" description="Helical" evidence="1">
    <location>
        <begin position="21"/>
        <end position="42"/>
    </location>
</feature>
<feature type="domain" description="Phosphatidic acid phosphatase type 2/haloperoxidase" evidence="2">
    <location>
        <begin position="107"/>
        <end position="218"/>
    </location>
</feature>
<organism evidence="3 4">
    <name type="scientific">Thermococcus siculi</name>
    <dbReference type="NCBI Taxonomy" id="72803"/>
    <lineage>
        <taxon>Archaea</taxon>
        <taxon>Methanobacteriati</taxon>
        <taxon>Methanobacteriota</taxon>
        <taxon>Thermococci</taxon>
        <taxon>Thermococcales</taxon>
        <taxon>Thermococcaceae</taxon>
        <taxon>Thermococcus</taxon>
    </lineage>
</organism>
<feature type="transmembrane region" description="Helical" evidence="1">
    <location>
        <begin position="78"/>
        <end position="97"/>
    </location>
</feature>
<dbReference type="RefSeq" id="WP_088856486.1">
    <property type="nucleotide sequence ID" value="NZ_CP015103.1"/>
</dbReference>
<reference evidence="3 4" key="1">
    <citation type="submission" date="2016-04" db="EMBL/GenBank/DDBJ databases">
        <title>Complete genome sequence of Thermococcus siculi type strain RG-20.</title>
        <authorList>
            <person name="Oger P.M."/>
        </authorList>
    </citation>
    <scope>NUCLEOTIDE SEQUENCE [LARGE SCALE GENOMIC DNA]</scope>
    <source>
        <strain evidence="3 4">RG-20</strain>
    </source>
</reference>
<feature type="transmembrane region" description="Helical" evidence="1">
    <location>
        <begin position="206"/>
        <end position="224"/>
    </location>
</feature>
<proteinExistence type="predicted"/>
<protein>
    <submittedName>
        <fullName evidence="3">Phosphoesterase</fullName>
    </submittedName>
</protein>
<dbReference type="OrthoDB" id="329477at2157"/>
<feature type="transmembrane region" description="Helical" evidence="1">
    <location>
        <begin position="109"/>
        <end position="132"/>
    </location>
</feature>
<dbReference type="Pfam" id="PF01569">
    <property type="entry name" value="PAP2"/>
    <property type="match status" value="1"/>
</dbReference>
<dbReference type="Proteomes" id="UP000250125">
    <property type="component" value="Chromosome"/>
</dbReference>
<evidence type="ECO:0000313" key="4">
    <source>
        <dbReference type="Proteomes" id="UP000250125"/>
    </source>
</evidence>
<dbReference type="EMBL" id="CP015103">
    <property type="protein sequence ID" value="ASJ09252.1"/>
    <property type="molecule type" value="Genomic_DNA"/>
</dbReference>
<feature type="transmembrane region" description="Helical" evidence="1">
    <location>
        <begin position="152"/>
        <end position="170"/>
    </location>
</feature>
<evidence type="ECO:0000259" key="2">
    <source>
        <dbReference type="SMART" id="SM00014"/>
    </source>
</evidence>
<dbReference type="InterPro" id="IPR036938">
    <property type="entry name" value="PAP2/HPO_sf"/>
</dbReference>
<sequence length="271" mass="30642">MNLLHERLRDPDVLIRLNAFFLSYFGWVIFGVAYGTLGRWSVDLTQQFLRLPFTSRELVVGLVEFTKSIPPLYSLFTTVYYLGFAGSIALVVIYLLLYRRDLESSDQLLARYLLAYGIAGTIYLVAHIYAPHIVYNLPGYTSENTLLTRQEFVLPSLHNTFITINIITLWRYRKRLGGKALIFINTLIPFATVFLGHHWVYDVLAGIALGALVSRFSWGWSATLSGRIYQLEVSSLQRVTVFNFLLGIIVLIIAANPERALEVLGGMLGAP</sequence>
<dbReference type="Gene3D" id="1.20.144.10">
    <property type="entry name" value="Phosphatidic acid phosphatase type 2/haloperoxidase"/>
    <property type="match status" value="1"/>
</dbReference>
<keyword evidence="4" id="KW-1185">Reference proteome</keyword>
<dbReference type="KEGG" id="tsl:A3L11_08435"/>
<accession>A0A2Z2MLK3</accession>
<dbReference type="AlphaFoldDB" id="A0A2Z2MLK3"/>
<dbReference type="SUPFAM" id="SSF48317">
    <property type="entry name" value="Acid phosphatase/Vanadium-dependent haloperoxidase"/>
    <property type="match status" value="1"/>
</dbReference>